<dbReference type="GO" id="GO:0008233">
    <property type="term" value="F:peptidase activity"/>
    <property type="evidence" value="ECO:0007669"/>
    <property type="project" value="InterPro"/>
</dbReference>
<evidence type="ECO:0000313" key="3">
    <source>
        <dbReference type="Proteomes" id="UP000199515"/>
    </source>
</evidence>
<dbReference type="STRING" id="589385.SAMN05421504_11350"/>
<feature type="transmembrane region" description="Helical" evidence="1">
    <location>
        <begin position="214"/>
        <end position="238"/>
    </location>
</feature>
<gene>
    <name evidence="2" type="ORF">SAMN05421504_11350</name>
</gene>
<keyword evidence="1" id="KW-0812">Transmembrane</keyword>
<keyword evidence="1" id="KW-1133">Transmembrane helix</keyword>
<dbReference type="EMBL" id="FNON01000013">
    <property type="protein sequence ID" value="SDZ34524.1"/>
    <property type="molecule type" value="Genomic_DNA"/>
</dbReference>
<dbReference type="PANTHER" id="PTHR36844:SF1">
    <property type="entry name" value="PROTEASE PRSW"/>
    <property type="match status" value="1"/>
</dbReference>
<dbReference type="Proteomes" id="UP000199515">
    <property type="component" value="Unassembled WGS sequence"/>
</dbReference>
<organism evidence="2 3">
    <name type="scientific">Amycolatopsis xylanica</name>
    <dbReference type="NCBI Taxonomy" id="589385"/>
    <lineage>
        <taxon>Bacteria</taxon>
        <taxon>Bacillati</taxon>
        <taxon>Actinomycetota</taxon>
        <taxon>Actinomycetes</taxon>
        <taxon>Pseudonocardiales</taxon>
        <taxon>Pseudonocardiaceae</taxon>
        <taxon>Amycolatopsis</taxon>
    </lineage>
</organism>
<dbReference type="AlphaFoldDB" id="A0A1H3S9E3"/>
<feature type="transmembrane region" description="Helical" evidence="1">
    <location>
        <begin position="273"/>
        <end position="292"/>
    </location>
</feature>
<keyword evidence="1" id="KW-0472">Membrane</keyword>
<feature type="transmembrane region" description="Helical" evidence="1">
    <location>
        <begin position="44"/>
        <end position="65"/>
    </location>
</feature>
<dbReference type="RefSeq" id="WP_245757706.1">
    <property type="nucleotide sequence ID" value="NZ_FNON01000013.1"/>
</dbReference>
<dbReference type="Pfam" id="PF13367">
    <property type="entry name" value="PrsW-protease"/>
    <property type="match status" value="1"/>
</dbReference>
<dbReference type="InterPro" id="IPR026898">
    <property type="entry name" value="PrsW"/>
</dbReference>
<feature type="transmembrane region" description="Helical" evidence="1">
    <location>
        <begin position="182"/>
        <end position="202"/>
    </location>
</feature>
<sequence length="319" mass="34574">MADRLSPSIAERPKRRMWLRMFGAGLVLWILSVLVTYLTGNPNLLPTLVLLGSFLVPVTFVAWAFERRDSGEITAELVFRTFIVGGVLGVLGASVLETYLLHPSAWLYVGVGLIEEAVKLGALALLTRRLAVKSMRDGLILGAAVGFGFAAFESAGYALTALFTPQGLSLADLVTTELLRGLLAPVGHGLWTAVLGGLLFAWSTRDHFVLTARLALAYLGISLLHALWDSMSVISLYVTLLLTGRPWQYELLLRGLPAEPTGAQVGLYTTLTWVGQGLIAAIGVAWLLVLLARARRERHGTPPARAYRVATSRHPAFPH</sequence>
<feature type="transmembrane region" description="Helical" evidence="1">
    <location>
        <begin position="105"/>
        <end position="126"/>
    </location>
</feature>
<feature type="transmembrane region" description="Helical" evidence="1">
    <location>
        <begin position="77"/>
        <end position="99"/>
    </location>
</feature>
<protein>
    <submittedName>
        <fullName evidence="2">Membrane proteinase PrsW, cleaves anti-sigma factor RsiW, M82 family</fullName>
    </submittedName>
</protein>
<feature type="transmembrane region" description="Helical" evidence="1">
    <location>
        <begin position="21"/>
        <end position="38"/>
    </location>
</feature>
<reference evidence="2 3" key="1">
    <citation type="submission" date="2016-10" db="EMBL/GenBank/DDBJ databases">
        <authorList>
            <person name="de Groot N.N."/>
        </authorList>
    </citation>
    <scope>NUCLEOTIDE SEQUENCE [LARGE SCALE GENOMIC DNA]</scope>
    <source>
        <strain evidence="2 3">CPCC 202699</strain>
    </source>
</reference>
<name>A0A1H3S9E3_9PSEU</name>
<accession>A0A1H3S9E3</accession>
<proteinExistence type="predicted"/>
<evidence type="ECO:0000256" key="1">
    <source>
        <dbReference type="SAM" id="Phobius"/>
    </source>
</evidence>
<dbReference type="PANTHER" id="PTHR36844">
    <property type="entry name" value="PROTEASE PRSW"/>
    <property type="match status" value="1"/>
</dbReference>
<feature type="transmembrane region" description="Helical" evidence="1">
    <location>
        <begin position="138"/>
        <end position="162"/>
    </location>
</feature>
<keyword evidence="3" id="KW-1185">Reference proteome</keyword>
<evidence type="ECO:0000313" key="2">
    <source>
        <dbReference type="EMBL" id="SDZ34524.1"/>
    </source>
</evidence>